<protein>
    <submittedName>
        <fullName evidence="1">Uncharacterized protein</fullName>
    </submittedName>
</protein>
<dbReference type="EMBL" id="VSRR010027686">
    <property type="protein sequence ID" value="MPC68341.1"/>
    <property type="molecule type" value="Genomic_DNA"/>
</dbReference>
<reference evidence="1 2" key="1">
    <citation type="submission" date="2019-05" db="EMBL/GenBank/DDBJ databases">
        <title>Another draft genome of Portunus trituberculatus and its Hox gene families provides insights of decapod evolution.</title>
        <authorList>
            <person name="Jeong J.-H."/>
            <person name="Song I."/>
            <person name="Kim S."/>
            <person name="Choi T."/>
            <person name="Kim D."/>
            <person name="Ryu S."/>
            <person name="Kim W."/>
        </authorList>
    </citation>
    <scope>NUCLEOTIDE SEQUENCE [LARGE SCALE GENOMIC DNA]</scope>
    <source>
        <tissue evidence="1">Muscle</tissue>
    </source>
</reference>
<evidence type="ECO:0000313" key="1">
    <source>
        <dbReference type="EMBL" id="MPC68341.1"/>
    </source>
</evidence>
<accession>A0A5B7H6N5</accession>
<gene>
    <name evidence="1" type="ORF">E2C01_062541</name>
</gene>
<organism evidence="1 2">
    <name type="scientific">Portunus trituberculatus</name>
    <name type="common">Swimming crab</name>
    <name type="synonym">Neptunus trituberculatus</name>
    <dbReference type="NCBI Taxonomy" id="210409"/>
    <lineage>
        <taxon>Eukaryota</taxon>
        <taxon>Metazoa</taxon>
        <taxon>Ecdysozoa</taxon>
        <taxon>Arthropoda</taxon>
        <taxon>Crustacea</taxon>
        <taxon>Multicrustacea</taxon>
        <taxon>Malacostraca</taxon>
        <taxon>Eumalacostraca</taxon>
        <taxon>Eucarida</taxon>
        <taxon>Decapoda</taxon>
        <taxon>Pleocyemata</taxon>
        <taxon>Brachyura</taxon>
        <taxon>Eubrachyura</taxon>
        <taxon>Portunoidea</taxon>
        <taxon>Portunidae</taxon>
        <taxon>Portuninae</taxon>
        <taxon>Portunus</taxon>
    </lineage>
</organism>
<sequence>MKLLYRLNVCQVVIDSIQNAEPIYRHKKQSLVFIDQTMKGRNRICLVICCWCWIVRKRRKTKFSIKDTTSEIHSTDFWFHGEILISPK</sequence>
<keyword evidence="2" id="KW-1185">Reference proteome</keyword>
<comment type="caution">
    <text evidence="1">The sequence shown here is derived from an EMBL/GenBank/DDBJ whole genome shotgun (WGS) entry which is preliminary data.</text>
</comment>
<name>A0A5B7H6N5_PORTR</name>
<dbReference type="Proteomes" id="UP000324222">
    <property type="component" value="Unassembled WGS sequence"/>
</dbReference>
<dbReference type="AlphaFoldDB" id="A0A5B7H6N5"/>
<evidence type="ECO:0000313" key="2">
    <source>
        <dbReference type="Proteomes" id="UP000324222"/>
    </source>
</evidence>
<proteinExistence type="predicted"/>